<sequence>MEALKYTVIKTDEQYKAYCNILEKLLENDNEAAADEIDLLTLLIEKWDEENTSFNPHTPIELLKSLMEENNLKAVDLANILGLSKGTVSKILNCQKGLSKETIRKLSAHFNMNQEAFNRPYKLTNKLNRHYKNASLMNTPKSMNKKMAV</sequence>
<dbReference type="InterPro" id="IPR039060">
    <property type="entry name" value="Antitox_HigA"/>
</dbReference>
<proteinExistence type="predicted"/>
<protein>
    <submittedName>
        <fullName evidence="2">HTH-type transcriptional regulator / antitoxin HigA</fullName>
    </submittedName>
</protein>
<dbReference type="GO" id="GO:0006355">
    <property type="term" value="P:regulation of DNA-templated transcription"/>
    <property type="evidence" value="ECO:0007669"/>
    <property type="project" value="InterPro"/>
</dbReference>
<dbReference type="RefSeq" id="WP_073167935.1">
    <property type="nucleotide sequence ID" value="NZ_FQZE01000008.1"/>
</dbReference>
<keyword evidence="3" id="KW-1185">Reference proteome</keyword>
<dbReference type="OrthoDB" id="672730at2"/>
<name>A0A1M6FEI5_9BACT</name>
<dbReference type="STRING" id="1168035.SAMN05444280_108139"/>
<dbReference type="AlphaFoldDB" id="A0A1M6FEI5"/>
<dbReference type="EMBL" id="FQZE01000008">
    <property type="protein sequence ID" value="SHI96063.1"/>
    <property type="molecule type" value="Genomic_DNA"/>
</dbReference>
<reference evidence="2 3" key="1">
    <citation type="submission" date="2016-11" db="EMBL/GenBank/DDBJ databases">
        <authorList>
            <person name="Jaros S."/>
            <person name="Januszkiewicz K."/>
            <person name="Wedrychowicz H."/>
        </authorList>
    </citation>
    <scope>NUCLEOTIDE SEQUENCE [LARGE SCALE GENOMIC DNA]</scope>
    <source>
        <strain evidence="2 3">DSM 27063</strain>
    </source>
</reference>
<organism evidence="2 3">
    <name type="scientific">Tangfeifania diversioriginum</name>
    <dbReference type="NCBI Taxonomy" id="1168035"/>
    <lineage>
        <taxon>Bacteria</taxon>
        <taxon>Pseudomonadati</taxon>
        <taxon>Bacteroidota</taxon>
        <taxon>Bacteroidia</taxon>
        <taxon>Marinilabiliales</taxon>
        <taxon>Prolixibacteraceae</taxon>
        <taxon>Tangfeifania</taxon>
    </lineage>
</organism>
<dbReference type="CDD" id="cd00093">
    <property type="entry name" value="HTH_XRE"/>
    <property type="match status" value="1"/>
</dbReference>
<dbReference type="SMART" id="SM00530">
    <property type="entry name" value="HTH_XRE"/>
    <property type="match status" value="1"/>
</dbReference>
<dbReference type="InterPro" id="IPR001387">
    <property type="entry name" value="Cro/C1-type_HTH"/>
</dbReference>
<feature type="domain" description="HTH cro/C1-type" evidence="1">
    <location>
        <begin position="63"/>
        <end position="117"/>
    </location>
</feature>
<evidence type="ECO:0000313" key="3">
    <source>
        <dbReference type="Proteomes" id="UP000184050"/>
    </source>
</evidence>
<dbReference type="Pfam" id="PF13443">
    <property type="entry name" value="HTH_26"/>
    <property type="match status" value="1"/>
</dbReference>
<evidence type="ECO:0000259" key="1">
    <source>
        <dbReference type="PROSITE" id="PS50943"/>
    </source>
</evidence>
<dbReference type="InterPro" id="IPR010982">
    <property type="entry name" value="Lambda_DNA-bd_dom_sf"/>
</dbReference>
<evidence type="ECO:0000313" key="2">
    <source>
        <dbReference type="EMBL" id="SHI96063.1"/>
    </source>
</evidence>
<dbReference type="PANTHER" id="PTHR40455">
    <property type="entry name" value="ANTITOXIN HIGA"/>
    <property type="match status" value="1"/>
</dbReference>
<accession>A0A1M6FEI5</accession>
<dbReference type="Proteomes" id="UP000184050">
    <property type="component" value="Unassembled WGS sequence"/>
</dbReference>
<gene>
    <name evidence="2" type="ORF">SAMN05444280_108139</name>
</gene>
<dbReference type="SUPFAM" id="SSF47413">
    <property type="entry name" value="lambda repressor-like DNA-binding domains"/>
    <property type="match status" value="1"/>
</dbReference>
<dbReference type="GO" id="GO:0001046">
    <property type="term" value="F:core promoter sequence-specific DNA binding"/>
    <property type="evidence" value="ECO:0007669"/>
    <property type="project" value="TreeGrafter"/>
</dbReference>
<dbReference type="Gene3D" id="1.10.260.40">
    <property type="entry name" value="lambda repressor-like DNA-binding domains"/>
    <property type="match status" value="1"/>
</dbReference>
<dbReference type="PROSITE" id="PS50943">
    <property type="entry name" value="HTH_CROC1"/>
    <property type="match status" value="1"/>
</dbReference>
<dbReference type="PANTHER" id="PTHR40455:SF1">
    <property type="entry name" value="ANTITOXIN HIGA"/>
    <property type="match status" value="1"/>
</dbReference>